<evidence type="ECO:0000259" key="1">
    <source>
        <dbReference type="Pfam" id="PF14214"/>
    </source>
</evidence>
<feature type="domain" description="Helitron helicase-like" evidence="1">
    <location>
        <begin position="218"/>
        <end position="380"/>
    </location>
</feature>
<proteinExistence type="predicted"/>
<sequence>MASTHVSGLQELNEAYLYFMDVSEDVLKARKNMSTVSTQLELATVRRLEHYLRAENILLRIFKNAGEIFEEEKLNARAQNREVREVILCVNPRDKEDDDAKRFKFQRRQSAAVKSGMQYPRNETVAGVYVGDRPPCYYDVEFAVKPLQEDAARPYREVNVLRSSLDLMMYPLIHLHGEQALQQKDQDKVHSLREYYCVRLLSDSASLDSVRYWNVLEHVGKLRLQYFLDAGVKIEYNNVNWAIGNQRHMRAETYANLKSFLLQEAARRGLGVSGQQSVGKIVVLPPTIPGSRRYYYNGYMDCMALCRKLKRPSTYLLTFTANRQWAEITEELQRLGKGTDDVCNFPDIVCRVFEQKLNSLMRDLLTRQILGKVEAYVTIVFQDKFQKPN</sequence>
<gene>
    <name evidence="2" type="ORF">CEUTPL_LOCUS13720</name>
</gene>
<evidence type="ECO:0000313" key="3">
    <source>
        <dbReference type="Proteomes" id="UP001152799"/>
    </source>
</evidence>
<keyword evidence="3" id="KW-1185">Reference proteome</keyword>
<dbReference type="PANTHER" id="PTHR45786:SF74">
    <property type="entry name" value="ATP-DEPENDENT DNA HELICASE"/>
    <property type="match status" value="1"/>
</dbReference>
<organism evidence="2 3">
    <name type="scientific">Ceutorhynchus assimilis</name>
    <name type="common">cabbage seed weevil</name>
    <dbReference type="NCBI Taxonomy" id="467358"/>
    <lineage>
        <taxon>Eukaryota</taxon>
        <taxon>Metazoa</taxon>
        <taxon>Ecdysozoa</taxon>
        <taxon>Arthropoda</taxon>
        <taxon>Hexapoda</taxon>
        <taxon>Insecta</taxon>
        <taxon>Pterygota</taxon>
        <taxon>Neoptera</taxon>
        <taxon>Endopterygota</taxon>
        <taxon>Coleoptera</taxon>
        <taxon>Polyphaga</taxon>
        <taxon>Cucujiformia</taxon>
        <taxon>Curculionidae</taxon>
        <taxon>Ceutorhynchinae</taxon>
        <taxon>Ceutorhynchus</taxon>
    </lineage>
</organism>
<accession>A0A9N9N1D7</accession>
<dbReference type="AlphaFoldDB" id="A0A9N9N1D7"/>
<reference evidence="2" key="1">
    <citation type="submission" date="2022-01" db="EMBL/GenBank/DDBJ databases">
        <authorList>
            <person name="King R."/>
        </authorList>
    </citation>
    <scope>NUCLEOTIDE SEQUENCE</scope>
</reference>
<protein>
    <recommendedName>
        <fullName evidence="1">Helitron helicase-like domain-containing protein</fullName>
    </recommendedName>
</protein>
<evidence type="ECO:0000313" key="2">
    <source>
        <dbReference type="EMBL" id="CAG9773329.1"/>
    </source>
</evidence>
<dbReference type="Proteomes" id="UP001152799">
    <property type="component" value="Chromosome 9"/>
</dbReference>
<dbReference type="InterPro" id="IPR025476">
    <property type="entry name" value="Helitron_helicase-like"/>
</dbReference>
<dbReference type="EMBL" id="OU892285">
    <property type="protein sequence ID" value="CAG9773329.1"/>
    <property type="molecule type" value="Genomic_DNA"/>
</dbReference>
<dbReference type="OrthoDB" id="6604979at2759"/>
<dbReference type="PANTHER" id="PTHR45786">
    <property type="entry name" value="DNA BINDING PROTEIN-LIKE"/>
    <property type="match status" value="1"/>
</dbReference>
<name>A0A9N9N1D7_9CUCU</name>
<dbReference type="Pfam" id="PF14214">
    <property type="entry name" value="Helitron_like_N"/>
    <property type="match status" value="1"/>
</dbReference>